<dbReference type="Gene3D" id="1.20.1270.60">
    <property type="entry name" value="Arfaptin homology (AH) domain/BAR domain"/>
    <property type="match status" value="1"/>
</dbReference>
<feature type="compositionally biased region" description="Polar residues" evidence="3">
    <location>
        <begin position="330"/>
        <end position="342"/>
    </location>
</feature>
<evidence type="ECO:0000259" key="4">
    <source>
        <dbReference type="PROSITE" id="PS50002"/>
    </source>
</evidence>
<dbReference type="PROSITE" id="PS50002">
    <property type="entry name" value="SH3"/>
    <property type="match status" value="1"/>
</dbReference>
<feature type="domain" description="SH3" evidence="4">
    <location>
        <begin position="431"/>
        <end position="490"/>
    </location>
</feature>
<dbReference type="Gene3D" id="2.30.30.40">
    <property type="entry name" value="SH3 Domains"/>
    <property type="match status" value="1"/>
</dbReference>
<dbReference type="InterPro" id="IPR027267">
    <property type="entry name" value="AH/BAR_dom_sf"/>
</dbReference>
<dbReference type="GO" id="GO:0043332">
    <property type="term" value="C:mating projection tip"/>
    <property type="evidence" value="ECO:0007669"/>
    <property type="project" value="TreeGrafter"/>
</dbReference>
<dbReference type="Proteomes" id="UP001295740">
    <property type="component" value="Unassembled WGS sequence"/>
</dbReference>
<dbReference type="GO" id="GO:0008289">
    <property type="term" value="F:lipid binding"/>
    <property type="evidence" value="ECO:0007669"/>
    <property type="project" value="TreeGrafter"/>
</dbReference>
<dbReference type="InterPro" id="IPR001452">
    <property type="entry name" value="SH3_domain"/>
</dbReference>
<dbReference type="GO" id="GO:1990528">
    <property type="term" value="C:Rvs161p-Rvs167p complex"/>
    <property type="evidence" value="ECO:0007669"/>
    <property type="project" value="TreeGrafter"/>
</dbReference>
<feature type="compositionally biased region" description="Polar residues" evidence="3">
    <location>
        <begin position="294"/>
        <end position="304"/>
    </location>
</feature>
<feature type="domain" description="BAR" evidence="5">
    <location>
        <begin position="1"/>
        <end position="241"/>
    </location>
</feature>
<dbReference type="GO" id="GO:0051666">
    <property type="term" value="P:actin cortical patch localization"/>
    <property type="evidence" value="ECO:0007669"/>
    <property type="project" value="InterPro"/>
</dbReference>
<dbReference type="EMBL" id="CAUWAG010000006">
    <property type="protein sequence ID" value="CAJ2503602.1"/>
    <property type="molecule type" value="Genomic_DNA"/>
</dbReference>
<dbReference type="InterPro" id="IPR036028">
    <property type="entry name" value="SH3-like_dom_sf"/>
</dbReference>
<name>A0AAI8VET9_9PEZI</name>
<evidence type="ECO:0000259" key="5">
    <source>
        <dbReference type="PROSITE" id="PS51021"/>
    </source>
</evidence>
<dbReference type="PROSITE" id="PS51021">
    <property type="entry name" value="BAR"/>
    <property type="match status" value="1"/>
</dbReference>
<keyword evidence="7" id="KW-1185">Reference proteome</keyword>
<evidence type="ECO:0000313" key="7">
    <source>
        <dbReference type="Proteomes" id="UP001295740"/>
    </source>
</evidence>
<protein>
    <submittedName>
        <fullName evidence="6">Uu.00g109960.m01.CDS01</fullName>
    </submittedName>
</protein>
<dbReference type="AlphaFoldDB" id="A0AAI8VET9"/>
<proteinExistence type="predicted"/>
<dbReference type="GO" id="GO:0097320">
    <property type="term" value="P:plasma membrane tubulation"/>
    <property type="evidence" value="ECO:0007669"/>
    <property type="project" value="TreeGrafter"/>
</dbReference>
<dbReference type="Pfam" id="PF00018">
    <property type="entry name" value="SH3_1"/>
    <property type="match status" value="1"/>
</dbReference>
<dbReference type="CDD" id="cd07599">
    <property type="entry name" value="BAR_Rvs167p"/>
    <property type="match status" value="1"/>
</dbReference>
<feature type="compositionally biased region" description="Low complexity" evidence="3">
    <location>
        <begin position="389"/>
        <end position="403"/>
    </location>
</feature>
<dbReference type="PANTHER" id="PTHR47174">
    <property type="entry name" value="BRIDGING INTEGRATOR 3"/>
    <property type="match status" value="1"/>
</dbReference>
<sequence length="490" mass="53414">MHSMQRSFGQMLHKSPGDNAKVAVMLSDYEDADKLLAKIIEQAGSWRESWVSIAMAQLGIITEFDSLWDPIVGASDGNARNAAPTPGLQLEQTLRLKEAYAELKNELMEEVKLIDTKIIRPADEARDCIAPLRKTIKKRENKRLDYEKCQDKANKLQRKPGRSAKDDATLAKADAEVERTAEDFHAADTHLRETLPPIVAATFSMIPPLISAVVVIQNRLLGLYYTTLHNYCQDYNFPSPAPPMEEVIAAWSAGYDPVKREFESVSCIASGKAVRQPMKLPDDPSNQDQERRLSNSSEASSTVANGFRRVPSGLISSNAPAITGPRPSRMPSSTSLASQASAGLQKKPSFGSNYHLAPTDFTTASRLGQSLTPTAVSPNSQRPRTDYFARPSTASTTASSASVNTAASLASIAVKKKAPPPPPPKRIGSTRPEEFVVAQYDFTGQGAGDLSFREGDRIKIVKKTGTDQDWWMGELGGRKGSFPANYCKAA</sequence>
<keyword evidence="1 2" id="KW-0728">SH3 domain</keyword>
<feature type="compositionally biased region" description="Polar residues" evidence="3">
    <location>
        <begin position="360"/>
        <end position="382"/>
    </location>
</feature>
<evidence type="ECO:0000313" key="6">
    <source>
        <dbReference type="EMBL" id="CAJ2503602.1"/>
    </source>
</evidence>
<dbReference type="SUPFAM" id="SSF103657">
    <property type="entry name" value="BAR/IMD domain-like"/>
    <property type="match status" value="1"/>
</dbReference>
<dbReference type="SMART" id="SM00326">
    <property type="entry name" value="SH3"/>
    <property type="match status" value="1"/>
</dbReference>
<comment type="caution">
    <text evidence="6">The sequence shown here is derived from an EMBL/GenBank/DDBJ whole genome shotgun (WGS) entry which is preliminary data.</text>
</comment>
<organism evidence="6 7">
    <name type="scientific">Anthostomella pinea</name>
    <dbReference type="NCBI Taxonomy" id="933095"/>
    <lineage>
        <taxon>Eukaryota</taxon>
        <taxon>Fungi</taxon>
        <taxon>Dikarya</taxon>
        <taxon>Ascomycota</taxon>
        <taxon>Pezizomycotina</taxon>
        <taxon>Sordariomycetes</taxon>
        <taxon>Xylariomycetidae</taxon>
        <taxon>Xylariales</taxon>
        <taxon>Xylariaceae</taxon>
        <taxon>Anthostomella</taxon>
    </lineage>
</organism>
<dbReference type="SUPFAM" id="SSF50044">
    <property type="entry name" value="SH3-domain"/>
    <property type="match status" value="1"/>
</dbReference>
<dbReference type="Pfam" id="PF03114">
    <property type="entry name" value="BAR"/>
    <property type="match status" value="1"/>
</dbReference>
<dbReference type="GO" id="GO:0006897">
    <property type="term" value="P:endocytosis"/>
    <property type="evidence" value="ECO:0007669"/>
    <property type="project" value="InterPro"/>
</dbReference>
<dbReference type="FunFam" id="2.30.30.40:FF:000100">
    <property type="entry name" value="SH3 domain-containing YSC84-like protein 1"/>
    <property type="match status" value="1"/>
</dbReference>
<accession>A0AAI8VET9</accession>
<evidence type="ECO:0000256" key="1">
    <source>
        <dbReference type="ARBA" id="ARBA00022443"/>
    </source>
</evidence>
<dbReference type="InterPro" id="IPR046982">
    <property type="entry name" value="BIN3/RVS161-like"/>
</dbReference>
<dbReference type="InterPro" id="IPR004148">
    <property type="entry name" value="BAR_dom"/>
</dbReference>
<dbReference type="PRINTS" id="PR00452">
    <property type="entry name" value="SH3DOMAIN"/>
</dbReference>
<gene>
    <name evidence="6" type="ORF">KHLLAP_LOCUS4070</name>
</gene>
<dbReference type="GO" id="GO:0031097">
    <property type="term" value="C:medial cortex"/>
    <property type="evidence" value="ECO:0007669"/>
    <property type="project" value="TreeGrafter"/>
</dbReference>
<evidence type="ECO:0000256" key="3">
    <source>
        <dbReference type="SAM" id="MobiDB-lite"/>
    </source>
</evidence>
<evidence type="ECO:0000256" key="2">
    <source>
        <dbReference type="PROSITE-ProRule" id="PRU00192"/>
    </source>
</evidence>
<dbReference type="PANTHER" id="PTHR47174:SF2">
    <property type="entry name" value="SH3 DOMAIN SIGNALLING PROTEIN (AFU_ORTHOLOGUE AFUA_5G07670)"/>
    <property type="match status" value="1"/>
</dbReference>
<feature type="region of interest" description="Disordered" evidence="3">
    <location>
        <begin position="273"/>
        <end position="403"/>
    </location>
</feature>
<dbReference type="GO" id="GO:0030479">
    <property type="term" value="C:actin cortical patch"/>
    <property type="evidence" value="ECO:0007669"/>
    <property type="project" value="TreeGrafter"/>
</dbReference>
<reference evidence="6" key="1">
    <citation type="submission" date="2023-10" db="EMBL/GenBank/DDBJ databases">
        <authorList>
            <person name="Hackl T."/>
        </authorList>
    </citation>
    <scope>NUCLEOTIDE SEQUENCE</scope>
</reference>